<dbReference type="PANTHER" id="PTHR38011:SF2">
    <property type="entry name" value="BIFUNCTIONAL DEAMINASE-REDUCTASE DOMAIN PROTEIN"/>
    <property type="match status" value="1"/>
</dbReference>
<dbReference type="GO" id="GO:0009231">
    <property type="term" value="P:riboflavin biosynthetic process"/>
    <property type="evidence" value="ECO:0007669"/>
    <property type="project" value="InterPro"/>
</dbReference>
<reference evidence="2" key="1">
    <citation type="submission" date="2021-01" db="EMBL/GenBank/DDBJ databases">
        <title>Whole genome shotgun sequence of Virgisporangium aurantiacum NBRC 16421.</title>
        <authorList>
            <person name="Komaki H."/>
            <person name="Tamura T."/>
        </authorList>
    </citation>
    <scope>NUCLEOTIDE SEQUENCE</scope>
    <source>
        <strain evidence="2">NBRC 16421</strain>
    </source>
</reference>
<evidence type="ECO:0000259" key="1">
    <source>
        <dbReference type="Pfam" id="PF01872"/>
    </source>
</evidence>
<dbReference type="SUPFAM" id="SSF53597">
    <property type="entry name" value="Dihydrofolate reductase-like"/>
    <property type="match status" value="1"/>
</dbReference>
<protein>
    <submittedName>
        <fullName evidence="2">Deaminase reductase</fullName>
    </submittedName>
</protein>
<dbReference type="Proteomes" id="UP000612585">
    <property type="component" value="Unassembled WGS sequence"/>
</dbReference>
<dbReference type="Gene3D" id="3.40.430.10">
    <property type="entry name" value="Dihydrofolate Reductase, subunit A"/>
    <property type="match status" value="1"/>
</dbReference>
<name>A0A8J3Z012_9ACTN</name>
<comment type="caution">
    <text evidence="2">The sequence shown here is derived from an EMBL/GenBank/DDBJ whole genome shotgun (WGS) entry which is preliminary data.</text>
</comment>
<dbReference type="AlphaFoldDB" id="A0A8J3Z012"/>
<dbReference type="InterPro" id="IPR050765">
    <property type="entry name" value="Riboflavin_Biosynth_HTPR"/>
</dbReference>
<gene>
    <name evidence="2" type="ORF">Vau01_024170</name>
</gene>
<evidence type="ECO:0000313" key="3">
    <source>
        <dbReference type="Proteomes" id="UP000612585"/>
    </source>
</evidence>
<dbReference type="InterPro" id="IPR002734">
    <property type="entry name" value="RibDG_C"/>
</dbReference>
<dbReference type="InterPro" id="IPR024072">
    <property type="entry name" value="DHFR-like_dom_sf"/>
</dbReference>
<organism evidence="2 3">
    <name type="scientific">Virgisporangium aurantiacum</name>
    <dbReference type="NCBI Taxonomy" id="175570"/>
    <lineage>
        <taxon>Bacteria</taxon>
        <taxon>Bacillati</taxon>
        <taxon>Actinomycetota</taxon>
        <taxon>Actinomycetes</taxon>
        <taxon>Micromonosporales</taxon>
        <taxon>Micromonosporaceae</taxon>
        <taxon>Virgisporangium</taxon>
    </lineage>
</organism>
<dbReference type="GO" id="GO:0008703">
    <property type="term" value="F:5-amino-6-(5-phosphoribosylamino)uracil reductase activity"/>
    <property type="evidence" value="ECO:0007669"/>
    <property type="project" value="InterPro"/>
</dbReference>
<dbReference type="RefSeq" id="WP_203990737.1">
    <property type="nucleotide sequence ID" value="NZ_BOPG01000012.1"/>
</dbReference>
<dbReference type="Pfam" id="PF01872">
    <property type="entry name" value="RibD_C"/>
    <property type="match status" value="1"/>
</dbReference>
<keyword evidence="3" id="KW-1185">Reference proteome</keyword>
<accession>A0A8J3Z012</accession>
<dbReference type="EMBL" id="BOPG01000012">
    <property type="protein sequence ID" value="GIJ54901.1"/>
    <property type="molecule type" value="Genomic_DNA"/>
</dbReference>
<evidence type="ECO:0000313" key="2">
    <source>
        <dbReference type="EMBL" id="GIJ54901.1"/>
    </source>
</evidence>
<proteinExistence type="predicted"/>
<dbReference type="PANTHER" id="PTHR38011">
    <property type="entry name" value="DIHYDROFOLATE REDUCTASE FAMILY PROTEIN (AFU_ORTHOLOGUE AFUA_8G06820)"/>
    <property type="match status" value="1"/>
</dbReference>
<feature type="domain" description="Bacterial bifunctional deaminase-reductase C-terminal" evidence="1">
    <location>
        <begin position="2"/>
        <end position="187"/>
    </location>
</feature>
<sequence length="219" mass="23065">MKLSVNMFMTLDGVVQSPGGAEEDPSGGFTRGGWVMPHIGDDWGRVVGAWFDHTEALLFGRFTYQVMAAFWPGVTDPANPAAAALNTRPKYVVSGTLADADATWTNSTVVRGDVLSAVRDLKEQPGDELQIHGSARLAATLHAAGLVDVYRLLVFPVTVGAGKRLFDPQAPATGFRTVSAETLSTGVTSLVLEPVPFTAGGVSIVDSQVEIHVNEGVSA</sequence>